<dbReference type="PROSITE" id="PS50255">
    <property type="entry name" value="CYTOCHROME_B5_2"/>
    <property type="match status" value="1"/>
</dbReference>
<dbReference type="SMART" id="SM01117">
    <property type="entry name" value="Cyt-b5"/>
    <property type="match status" value="1"/>
</dbReference>
<dbReference type="InterPro" id="IPR018506">
    <property type="entry name" value="Cyt_B5_heme-BS"/>
</dbReference>
<dbReference type="EMBL" id="OUUZ01000003">
    <property type="protein sequence ID" value="SPQ20323.1"/>
    <property type="molecule type" value="Genomic_DNA"/>
</dbReference>
<keyword evidence="2" id="KW-0479">Metal-binding</keyword>
<name>A0A446BCZ8_9PEZI</name>
<comment type="similarity">
    <text evidence="4">Belongs to the cytochrome b5 family.</text>
</comment>
<sequence>MSTRPPPNPPQPPLQQRPERPPSPWLRKYGGRARPLLDRPDDPVRHSGLAPRYPELHETYYAGDSREFDMMSPFPRPVDDELDKLFASERTQIESNSGLTTWEIGLLGEYLINDWPGGHGGRGTPWPDALEHGYGVKVDENAWHPVFTKDKWYDFRVPILNDRFNPPGVPILPTDVWSVDVPRVWKELRVCLELTNRWLRHMATGLWLNHMMYEQWEEWMEAKTPKAMLDTDDPNLVGPNNKPWRIPAKGRDYDSQKTLRDIENRLAGKLIWTFVDDGHQYYDSLDEMDLYGRTLRHWDGGVEPTEDTPPQNRPAPYLTIYIHVHPLRVLLNPASTLSERFHARWSLAMTHAINFTRHLDEIYPPWEPYYNEEWDSELGRSGIKSFFGSDFDEAPQIETAGKSGYKYGMATTEWPAPPGNVMIPSINDIPTVPLGHTTTTSPLPSAWTSSTLLESFYNTVVQKYGLAAFEAPKLFSARRVHRGFYTRCHRARLLHAATSPTLPTAVAPGLAPAITKTLAALQARRQAYARLRPWYEREHRLWQLTPYSHVAGRAILARFAAAADPAAIAADPLRAEREAHLAASGMYYYLELRPRDAEHDAPWPRALWFWAVMALMMQAALPRRPQGTGYEYPSRLVGNVWFPSQRWMEKVREDGRKVWRFEPQRTVYEQQSRVYMLPERHMIRHKVPLKTVGGPSGEAREGEEGEVEHTLVTNRMFLLERALKLKQTYEQTMPLPAPLGEEVQAQLALLFDQTLQNEQLEEEMLEDDEEPQDPRSRWLEWQFRFPEYSSQLVTRKAEGEVVTITPWAGSPVSGDDFEFSPPPTPGQPVQARVAQGEYDVFDISEILRERPDLDFEKAFERTQLGRRIVSLELMEALQAKGCSPVGKLLTWKHLHEVLEHDGQDGRELWCVVGSFVYNITATPRRQRTFTLRELGRYIFPEIGMYCAIDGEVYDLGRYLHSHPGGAAILRQYAGRDATAEFQEAHSDWTRTLKSYSVLKVGRIVEERSRASDIDDDEIVLLGRIFRISRETVNDDALFERLAPYTGGDATAALKNDGARESLSQLLGRDDLICAKLARATRRQITPAELRKRSYLPRKAERQARPRAGDKDWRAWVSAAEEEGSQRQAVYDVTLIMMFGDPELEQELRPWLERSPKHCRFEEAHECFGGQ</sequence>
<protein>
    <submittedName>
        <fullName evidence="7">E8aee858-6921-4563-96ad-ef4f1e483abb</fullName>
    </submittedName>
</protein>
<dbReference type="PROSITE" id="PS00191">
    <property type="entry name" value="CYTOCHROME_B5_1"/>
    <property type="match status" value="1"/>
</dbReference>
<dbReference type="GO" id="GO:0046872">
    <property type="term" value="F:metal ion binding"/>
    <property type="evidence" value="ECO:0007669"/>
    <property type="project" value="UniProtKB-KW"/>
</dbReference>
<organism evidence="7 8">
    <name type="scientific">Thermothielavioides terrestris</name>
    <dbReference type="NCBI Taxonomy" id="2587410"/>
    <lineage>
        <taxon>Eukaryota</taxon>
        <taxon>Fungi</taxon>
        <taxon>Dikarya</taxon>
        <taxon>Ascomycota</taxon>
        <taxon>Pezizomycotina</taxon>
        <taxon>Sordariomycetes</taxon>
        <taxon>Sordariomycetidae</taxon>
        <taxon>Sordariales</taxon>
        <taxon>Chaetomiaceae</taxon>
        <taxon>Thermothielavioides</taxon>
    </lineage>
</organism>
<reference evidence="7 8" key="1">
    <citation type="submission" date="2018-04" db="EMBL/GenBank/DDBJ databases">
        <authorList>
            <person name="Huttner S."/>
            <person name="Dainat J."/>
        </authorList>
    </citation>
    <scope>NUCLEOTIDE SEQUENCE [LARGE SCALE GENOMIC DNA]</scope>
</reference>
<feature type="compositionally biased region" description="Basic and acidic residues" evidence="5">
    <location>
        <begin position="35"/>
        <end position="45"/>
    </location>
</feature>
<dbReference type="InterPro" id="IPR036400">
    <property type="entry name" value="Cyt_B5-like_heme/steroid_sf"/>
</dbReference>
<dbReference type="Proteomes" id="UP000289323">
    <property type="component" value="Unassembled WGS sequence"/>
</dbReference>
<dbReference type="GO" id="GO:0020037">
    <property type="term" value="F:heme binding"/>
    <property type="evidence" value="ECO:0007669"/>
    <property type="project" value="InterPro"/>
</dbReference>
<dbReference type="InterPro" id="IPR001199">
    <property type="entry name" value="Cyt_B5-like_heme/steroid-bd"/>
</dbReference>
<dbReference type="InterPro" id="IPR050668">
    <property type="entry name" value="Cytochrome_b5"/>
</dbReference>
<evidence type="ECO:0000313" key="8">
    <source>
        <dbReference type="Proteomes" id="UP000289323"/>
    </source>
</evidence>
<feature type="region of interest" description="Disordered" evidence="5">
    <location>
        <begin position="1"/>
        <end position="51"/>
    </location>
</feature>
<evidence type="ECO:0000256" key="3">
    <source>
        <dbReference type="ARBA" id="ARBA00023004"/>
    </source>
</evidence>
<evidence type="ECO:0000256" key="2">
    <source>
        <dbReference type="ARBA" id="ARBA00022723"/>
    </source>
</evidence>
<keyword evidence="1" id="KW-0349">Heme</keyword>
<dbReference type="PANTHER" id="PTHR19359">
    <property type="entry name" value="CYTOCHROME B5"/>
    <property type="match status" value="1"/>
</dbReference>
<evidence type="ECO:0000256" key="1">
    <source>
        <dbReference type="ARBA" id="ARBA00022617"/>
    </source>
</evidence>
<gene>
    <name evidence="7" type="ORF">TT172_LOCUS2742</name>
</gene>
<keyword evidence="3" id="KW-0408">Iron</keyword>
<feature type="domain" description="Cytochrome b5 heme-binding" evidence="6">
    <location>
        <begin position="926"/>
        <end position="1004"/>
    </location>
</feature>
<feature type="compositionally biased region" description="Pro residues" evidence="5">
    <location>
        <begin position="1"/>
        <end position="15"/>
    </location>
</feature>
<accession>A0A446BCZ8</accession>
<dbReference type="SUPFAM" id="SSF55856">
    <property type="entry name" value="Cytochrome b5-like heme/steroid binding domain"/>
    <property type="match status" value="1"/>
</dbReference>
<evidence type="ECO:0000256" key="5">
    <source>
        <dbReference type="SAM" id="MobiDB-lite"/>
    </source>
</evidence>
<evidence type="ECO:0000256" key="4">
    <source>
        <dbReference type="ARBA" id="ARBA00038168"/>
    </source>
</evidence>
<dbReference type="Pfam" id="PF00173">
    <property type="entry name" value="Cyt-b5"/>
    <property type="match status" value="1"/>
</dbReference>
<evidence type="ECO:0000313" key="7">
    <source>
        <dbReference type="EMBL" id="SPQ20323.1"/>
    </source>
</evidence>
<dbReference type="AlphaFoldDB" id="A0A446BCZ8"/>
<dbReference type="GO" id="GO:0016020">
    <property type="term" value="C:membrane"/>
    <property type="evidence" value="ECO:0007669"/>
    <property type="project" value="TreeGrafter"/>
</dbReference>
<dbReference type="Gene3D" id="3.10.120.10">
    <property type="entry name" value="Cytochrome b5-like heme/steroid binding domain"/>
    <property type="match status" value="1"/>
</dbReference>
<proteinExistence type="inferred from homology"/>
<evidence type="ECO:0000259" key="6">
    <source>
        <dbReference type="PROSITE" id="PS50255"/>
    </source>
</evidence>